<evidence type="ECO:0000313" key="2">
    <source>
        <dbReference type="EMBL" id="GAG25617.1"/>
    </source>
</evidence>
<gene>
    <name evidence="2" type="ORF">S01H1_53627</name>
</gene>
<feature type="non-terminal residue" evidence="2">
    <location>
        <position position="259"/>
    </location>
</feature>
<feature type="domain" description="GLUG" evidence="1">
    <location>
        <begin position="234"/>
        <end position="258"/>
    </location>
</feature>
<proteinExistence type="predicted"/>
<sequence>DTVVVSSYWDIETSDQVDSAGGVGKTTAEMKTASTYFGWGCDAVWVIDEGNDYPHLVWENTPGELITNLPGYAGGSGEPNDPYLIATAEQLNSIGVSVCHWDKHFKLISDIDLDGVIFNIIGIRTMPFTGVFDGNDHTISNFTYGSPETNYVGLFGCVGPNAEIKDLGLVDPNVNGDHYVGALVGWLEDGTVTGCFAVGGSVTGAYVGGLVGWNGEGTVSNSYATGAVNGRGRNHLVGGLVGWNDEGTVSNSYAAGAVY</sequence>
<feature type="non-terminal residue" evidence="2">
    <location>
        <position position="1"/>
    </location>
</feature>
<dbReference type="Pfam" id="PF07581">
    <property type="entry name" value="Glug"/>
    <property type="match status" value="3"/>
</dbReference>
<organism evidence="2">
    <name type="scientific">marine sediment metagenome</name>
    <dbReference type="NCBI Taxonomy" id="412755"/>
    <lineage>
        <taxon>unclassified sequences</taxon>
        <taxon>metagenomes</taxon>
        <taxon>ecological metagenomes</taxon>
    </lineage>
</organism>
<dbReference type="EMBL" id="BARS01034740">
    <property type="protein sequence ID" value="GAG25617.1"/>
    <property type="molecule type" value="Genomic_DNA"/>
</dbReference>
<name>X0WQY2_9ZZZZ</name>
<feature type="domain" description="GLUG" evidence="1">
    <location>
        <begin position="177"/>
        <end position="203"/>
    </location>
</feature>
<dbReference type="InterPro" id="IPR011493">
    <property type="entry name" value="GLUG"/>
</dbReference>
<accession>X0WQY2</accession>
<dbReference type="Gene3D" id="2.160.20.110">
    <property type="match status" value="1"/>
</dbReference>
<dbReference type="AlphaFoldDB" id="X0WQY2"/>
<evidence type="ECO:0000259" key="1">
    <source>
        <dbReference type="Pfam" id="PF07581"/>
    </source>
</evidence>
<protein>
    <recommendedName>
        <fullName evidence="1">GLUG domain-containing protein</fullName>
    </recommendedName>
</protein>
<comment type="caution">
    <text evidence="2">The sequence shown here is derived from an EMBL/GenBank/DDBJ whole genome shotgun (WGS) entry which is preliminary data.</text>
</comment>
<reference evidence="2" key="1">
    <citation type="journal article" date="2014" name="Front. Microbiol.">
        <title>High frequency of phylogenetically diverse reductive dehalogenase-homologous genes in deep subseafloor sedimentary metagenomes.</title>
        <authorList>
            <person name="Kawai M."/>
            <person name="Futagami T."/>
            <person name="Toyoda A."/>
            <person name="Takaki Y."/>
            <person name="Nishi S."/>
            <person name="Hori S."/>
            <person name="Arai W."/>
            <person name="Tsubouchi T."/>
            <person name="Morono Y."/>
            <person name="Uchiyama I."/>
            <person name="Ito T."/>
            <person name="Fujiyama A."/>
            <person name="Inagaki F."/>
            <person name="Takami H."/>
        </authorList>
    </citation>
    <scope>NUCLEOTIDE SEQUENCE</scope>
    <source>
        <strain evidence="2">Expedition CK06-06</strain>
    </source>
</reference>
<feature type="domain" description="GLUG" evidence="1">
    <location>
        <begin position="204"/>
        <end position="229"/>
    </location>
</feature>